<gene>
    <name evidence="1" type="ordered locus">GM21_2734</name>
</gene>
<dbReference type="EMBL" id="CP001661">
    <property type="protein sequence ID" value="ACT18770.1"/>
    <property type="molecule type" value="Genomic_DNA"/>
</dbReference>
<dbReference type="STRING" id="443144.GM21_2734"/>
<dbReference type="KEGG" id="gem:GM21_2734"/>
<organism evidence="1">
    <name type="scientific">Geobacter sp. (strain M21)</name>
    <dbReference type="NCBI Taxonomy" id="443144"/>
    <lineage>
        <taxon>Bacteria</taxon>
        <taxon>Pseudomonadati</taxon>
        <taxon>Thermodesulfobacteriota</taxon>
        <taxon>Desulfuromonadia</taxon>
        <taxon>Geobacterales</taxon>
        <taxon>Geobacteraceae</taxon>
        <taxon>Geobacter</taxon>
    </lineage>
</organism>
<dbReference type="AlphaFoldDB" id="C6E1C2"/>
<protein>
    <submittedName>
        <fullName evidence="1">Uncharacterized protein</fullName>
    </submittedName>
</protein>
<proteinExistence type="predicted"/>
<accession>C6E1C2</accession>
<evidence type="ECO:0000313" key="1">
    <source>
        <dbReference type="EMBL" id="ACT18770.1"/>
    </source>
</evidence>
<reference evidence="1" key="1">
    <citation type="submission" date="2009-07" db="EMBL/GenBank/DDBJ databases">
        <title>Complete sequence of Geobacter sp. M21.</title>
        <authorList>
            <consortium name="US DOE Joint Genome Institute"/>
            <person name="Lucas S."/>
            <person name="Copeland A."/>
            <person name="Lapidus A."/>
            <person name="Glavina del Rio T."/>
            <person name="Dalin E."/>
            <person name="Tice H."/>
            <person name="Bruce D."/>
            <person name="Goodwin L."/>
            <person name="Pitluck S."/>
            <person name="Saunders E."/>
            <person name="Brettin T."/>
            <person name="Detter J.C."/>
            <person name="Han C."/>
            <person name="Larimer F."/>
            <person name="Land M."/>
            <person name="Hauser L."/>
            <person name="Kyrpides N."/>
            <person name="Ovchinnikova G."/>
            <person name="Lovley D."/>
        </authorList>
    </citation>
    <scope>NUCLEOTIDE SEQUENCE [LARGE SCALE GENOMIC DNA]</scope>
    <source>
        <strain evidence="1">M21</strain>
    </source>
</reference>
<sequence>MGYALKVELERLQKFAQGFTEALPSTCLQR</sequence>
<name>C6E1C2_GEOSM</name>
<dbReference type="HOGENOM" id="CLU_3403751_0_0_7"/>